<evidence type="ECO:0000256" key="1">
    <source>
        <dbReference type="SAM" id="MobiDB-lite"/>
    </source>
</evidence>
<protein>
    <submittedName>
        <fullName evidence="2">Uncharacterized protein</fullName>
    </submittedName>
</protein>
<comment type="caution">
    <text evidence="2">The sequence shown here is derived from an EMBL/GenBank/DDBJ whole genome shotgun (WGS) entry which is preliminary data.</text>
</comment>
<evidence type="ECO:0000313" key="2">
    <source>
        <dbReference type="EMBL" id="MDN4163636.1"/>
    </source>
</evidence>
<dbReference type="RefSeq" id="WP_300962978.1">
    <property type="nucleotide sequence ID" value="NZ_JAUHJR010000060.1"/>
</dbReference>
<reference evidence="2" key="1">
    <citation type="submission" date="2023-06" db="EMBL/GenBank/DDBJ databases">
        <title>Draft genome sequence of Nocardioides sp. SOB72.</title>
        <authorList>
            <person name="Zhang G."/>
        </authorList>
    </citation>
    <scope>NUCLEOTIDE SEQUENCE</scope>
    <source>
        <strain evidence="2">SOB72</strain>
    </source>
</reference>
<dbReference type="Proteomes" id="UP001168537">
    <property type="component" value="Unassembled WGS sequence"/>
</dbReference>
<organism evidence="2 3">
    <name type="scientific">Nocardioides abyssi</name>
    <dbReference type="NCBI Taxonomy" id="3058370"/>
    <lineage>
        <taxon>Bacteria</taxon>
        <taxon>Bacillati</taxon>
        <taxon>Actinomycetota</taxon>
        <taxon>Actinomycetes</taxon>
        <taxon>Propionibacteriales</taxon>
        <taxon>Nocardioidaceae</taxon>
        <taxon>Nocardioides</taxon>
    </lineage>
</organism>
<accession>A0ABT8EZL9</accession>
<feature type="non-terminal residue" evidence="2">
    <location>
        <position position="119"/>
    </location>
</feature>
<dbReference type="EMBL" id="JAUHJR010000060">
    <property type="protein sequence ID" value="MDN4163636.1"/>
    <property type="molecule type" value="Genomic_DNA"/>
</dbReference>
<name>A0ABT8EZL9_9ACTN</name>
<feature type="region of interest" description="Disordered" evidence="1">
    <location>
        <begin position="60"/>
        <end position="119"/>
    </location>
</feature>
<keyword evidence="3" id="KW-1185">Reference proteome</keyword>
<gene>
    <name evidence="2" type="ORF">QWY29_19905</name>
</gene>
<feature type="non-terminal residue" evidence="2">
    <location>
        <position position="1"/>
    </location>
</feature>
<proteinExistence type="predicted"/>
<sequence length="119" mass="12506">RYPPANDDNCDVDQYEGFDKDGWKSYVGYKGSKEYHYKKYDGNGKHYRISVGGSKFYDHPDYSDYCDDDGDSGSSGSVEASAEASASAEGGSDASASASAEASAGASGSNESGDDDSDD</sequence>
<feature type="compositionally biased region" description="Low complexity" evidence="1">
    <location>
        <begin position="72"/>
        <end position="111"/>
    </location>
</feature>
<evidence type="ECO:0000313" key="3">
    <source>
        <dbReference type="Proteomes" id="UP001168537"/>
    </source>
</evidence>